<name>A0AAN6D455_9ASCO</name>
<sequence length="1583" mass="183441">MSMNTSVRKDGKKNLASQYLEAISMPHLSPLKPTNSYNTKTPSSPTRRATTTNLKENETPFKSPQKTTFLENDSPVKRLIKQKEQDTIENNASNFIPIPAPFNFNKPRSEPLHKPTKSEIKTMGQISSAISNSPSLKNLNKLRTIENKLRKTSRVESVSKKFQSTPVGADLASQTEEEPAKSGSWMDHDRKSLQTYEFLCRVTEIKIWMEECLDIRIDLQNDSIADFQDYIRNGILVAKLAQKFGYSKVKNIYYGENNPSGTNYKNKSGLYFKFTENIVVFLEFLRSIQLPEMFIFETADLFETKNIPKVIFCLHALSYMMAATNKAPQLRRLDKYDIKDSDIKKIQIKIRGLKLPNFKNIDDGVRVNLGDSLITTRVSEEESRAQLTSHPDNTSMRTAKVVDTASAIEETAHARHLFKEKYTQDDFDVDIDDIHAKYTSMIDQDNGLSLKPASEQSYVAQLIQLQAIARGTLLRYELFVNRFMLKVFTPDIIIFQSLIRGRLARSKKATTHQSLMANSRSLSVLQAILKNAKREDKYSATRSKLLQNEQLVIRLQSWIRGGFTREKKYADRKALLRQTSAIIRLQACIRGKLIREHESYLEHKLAHRAQKAPRRGLPISVSCQEHLFIHYVEKDYRLNELLAICRGKLVRDDIAHKRKQLYKEASAVKQLQTIFRGVLQRFYIEILQDDLQDAEESITGLQSDVRGYLQRKRIRDREEWFRRPDNLAKIIKLQNWFRAARTKHDYKSLIYEKNPPLKAIKNFINLLDGPGSELEDEKKIQKYKDEIAKETRRIEQWELDLSQLGAKIQLLKKNNVSLDELLKFKDENMNLTGYSNNLNESLSKSLGGYPEQLLIKPIRTLTRLYEKFFYLLQTKPCYFGHLLTLVDNETVSLDLSSGSIEDWILKCFNFSNFSAPASTAPKREEFLLMQLILFASNECFQQLGSVARLKNYLKSRQTLSNISTKSWESLLMTYVNSPQERALAKSILADCVWKVASDEDASYEADPTAIYRDIIERDELEGRMTLKSMDDLDNMDPIDDDDTRNQFVENLTQLREASYDAMKTIGNLVDKVPVFIRVICRGVYDQMKKLYPGESERFYLSAAGSIFMKSYVLPILLTPENYGINIDNIVDDESHVSRVRDNLLQVAKVLNQLVLMRPFNTENVYLQPLNPFVEEFVEGIRKILKDLIDVGTIEEAYQMKSSYDDVVSNQKPKLELLKDDISEFLQLVFDHQDLLVTQKNDYLHFLLMEIEEYSSYHNKIETRNGMVEMYLQPIAESTDPEVVGTKVALLEVKEYLIYIIKVQDGADLLDLLLSEITPLDELRFKEIIKEEKANSALPEFGMERRTVRKIHSSTFPQLKKRAIELLLELENNGYISREDGYQAILNEIARDIKMNKSKKEERERQLKLVIDTLTKLKKKERTCSKVYSDYIKEIDRVMMRMQHQSVHKRKGPLLKYFSKQYYHEKELKKKKGYVPKFGSYKHSAKHLMDRHILIEFCNATLTSFALSRIHFTISCERQGEFTFDISKNSLGVSGHERITMDDFLNLQYEHKKTVKLFGDSVLFDTDNLVAFIFKKFYEVNESV</sequence>
<comment type="caution">
    <text evidence="5">The sequence shown here is derived from an EMBL/GenBank/DDBJ whole genome shotgun (WGS) entry which is preliminary data.</text>
</comment>
<evidence type="ECO:0000313" key="6">
    <source>
        <dbReference type="Proteomes" id="UP000738402"/>
    </source>
</evidence>
<dbReference type="Proteomes" id="UP000738402">
    <property type="component" value="Unassembled WGS sequence"/>
</dbReference>
<dbReference type="Gene3D" id="1.10.418.10">
    <property type="entry name" value="Calponin-like domain"/>
    <property type="match status" value="1"/>
</dbReference>
<dbReference type="GO" id="GO:1903479">
    <property type="term" value="P:mitotic actomyosin contractile ring assembly actin filament organization"/>
    <property type="evidence" value="ECO:0007669"/>
    <property type="project" value="TreeGrafter"/>
</dbReference>
<dbReference type="Gene3D" id="1.10.506.10">
    <property type="entry name" value="GTPase Activation - p120gap, domain 1"/>
    <property type="match status" value="1"/>
</dbReference>
<dbReference type="CDD" id="cd21206">
    <property type="entry name" value="CH_IQGAP"/>
    <property type="match status" value="1"/>
</dbReference>
<dbReference type="SUPFAM" id="SSF48350">
    <property type="entry name" value="GTPase activation domain, GAP"/>
    <property type="match status" value="1"/>
</dbReference>
<dbReference type="SMART" id="SM00033">
    <property type="entry name" value="CH"/>
    <property type="match status" value="1"/>
</dbReference>
<dbReference type="InterPro" id="IPR036872">
    <property type="entry name" value="CH_dom_sf"/>
</dbReference>
<dbReference type="PROSITE" id="PS50018">
    <property type="entry name" value="RAS_GTPASE_ACTIV_2"/>
    <property type="match status" value="1"/>
</dbReference>
<dbReference type="SUPFAM" id="SSF143885">
    <property type="entry name" value="RGC domain-like"/>
    <property type="match status" value="1"/>
</dbReference>
<dbReference type="PROSITE" id="PS50096">
    <property type="entry name" value="IQ"/>
    <property type="match status" value="4"/>
</dbReference>
<dbReference type="Pfam" id="PF00307">
    <property type="entry name" value="CH"/>
    <property type="match status" value="1"/>
</dbReference>
<dbReference type="PANTHER" id="PTHR14149">
    <property type="entry name" value="RAS GTPASE-ACTIVATING PROTEIN WITH IQ MOTIF"/>
    <property type="match status" value="1"/>
</dbReference>
<dbReference type="EMBL" id="JAHLUH010000011">
    <property type="protein sequence ID" value="KAG7725787.1"/>
    <property type="molecule type" value="Genomic_DNA"/>
</dbReference>
<dbReference type="CDD" id="cd12206">
    <property type="entry name" value="RasGAP_IQGAP_related"/>
    <property type="match status" value="1"/>
</dbReference>
<evidence type="ECO:0000259" key="3">
    <source>
        <dbReference type="PROSITE" id="PS50018"/>
    </source>
</evidence>
<dbReference type="GO" id="GO:0051015">
    <property type="term" value="F:actin filament binding"/>
    <property type="evidence" value="ECO:0007669"/>
    <property type="project" value="TreeGrafter"/>
</dbReference>
<feature type="coiled-coil region" evidence="1">
    <location>
        <begin position="780"/>
        <end position="814"/>
    </location>
</feature>
<dbReference type="SUPFAM" id="SSF47576">
    <property type="entry name" value="Calponin-homology domain, CH-domain"/>
    <property type="match status" value="1"/>
</dbReference>
<dbReference type="Pfam" id="PF00612">
    <property type="entry name" value="IQ"/>
    <property type="match status" value="2"/>
</dbReference>
<dbReference type="GO" id="GO:0005516">
    <property type="term" value="F:calmodulin binding"/>
    <property type="evidence" value="ECO:0007669"/>
    <property type="project" value="TreeGrafter"/>
</dbReference>
<dbReference type="InterPro" id="IPR000593">
    <property type="entry name" value="RasGAP_C"/>
</dbReference>
<accession>A0AAN6D455</accession>
<feature type="region of interest" description="Disordered" evidence="2">
    <location>
        <begin position="18"/>
        <end position="69"/>
    </location>
</feature>
<dbReference type="Pfam" id="PF00616">
    <property type="entry name" value="RasGAP"/>
    <property type="match status" value="1"/>
</dbReference>
<evidence type="ECO:0000256" key="2">
    <source>
        <dbReference type="SAM" id="MobiDB-lite"/>
    </source>
</evidence>
<dbReference type="PANTHER" id="PTHR14149:SF14">
    <property type="entry name" value="CALPONIN-HOMOLOGY (CH) DOMAIN-CONTAINING PROTEIN"/>
    <property type="match status" value="1"/>
</dbReference>
<dbReference type="InterPro" id="IPR001936">
    <property type="entry name" value="RasGAP_dom"/>
</dbReference>
<gene>
    <name evidence="5" type="ORF">KL933_003835</name>
</gene>
<feature type="domain" description="Calponin-homology (CH)" evidence="4">
    <location>
        <begin position="199"/>
        <end position="321"/>
    </location>
</feature>
<evidence type="ECO:0000313" key="5">
    <source>
        <dbReference type="EMBL" id="KAG7725787.1"/>
    </source>
</evidence>
<feature type="coiled-coil region" evidence="1">
    <location>
        <begin position="684"/>
        <end position="711"/>
    </location>
</feature>
<evidence type="ECO:0000259" key="4">
    <source>
        <dbReference type="PROSITE" id="PS50021"/>
    </source>
</evidence>
<feature type="domain" description="Ras-GAP" evidence="3">
    <location>
        <begin position="922"/>
        <end position="1155"/>
    </location>
</feature>
<feature type="region of interest" description="Disordered" evidence="2">
    <location>
        <begin position="166"/>
        <end position="186"/>
    </location>
</feature>
<organism evidence="5 6">
    <name type="scientific">Ogataea haglerorum</name>
    <dbReference type="NCBI Taxonomy" id="1937702"/>
    <lineage>
        <taxon>Eukaryota</taxon>
        <taxon>Fungi</taxon>
        <taxon>Dikarya</taxon>
        <taxon>Ascomycota</taxon>
        <taxon>Saccharomycotina</taxon>
        <taxon>Pichiomycetes</taxon>
        <taxon>Pichiales</taxon>
        <taxon>Pichiaceae</taxon>
        <taxon>Ogataea</taxon>
    </lineage>
</organism>
<dbReference type="PROSITE" id="PS50021">
    <property type="entry name" value="CH"/>
    <property type="match status" value="1"/>
</dbReference>
<dbReference type="GO" id="GO:0005096">
    <property type="term" value="F:GTPase activator activity"/>
    <property type="evidence" value="ECO:0007669"/>
    <property type="project" value="TreeGrafter"/>
</dbReference>
<keyword evidence="1" id="KW-0175">Coiled coil</keyword>
<dbReference type="InterPro" id="IPR001715">
    <property type="entry name" value="CH_dom"/>
</dbReference>
<protein>
    <submittedName>
        <fullName evidence="5">Uncharacterized protein</fullName>
    </submittedName>
</protein>
<dbReference type="InterPro" id="IPR000048">
    <property type="entry name" value="IQ_motif_EF-hand-BS"/>
</dbReference>
<dbReference type="GO" id="GO:0110085">
    <property type="term" value="C:mitotic actomyosin contractile ring"/>
    <property type="evidence" value="ECO:0007669"/>
    <property type="project" value="TreeGrafter"/>
</dbReference>
<proteinExistence type="predicted"/>
<feature type="compositionally biased region" description="Polar residues" evidence="2">
    <location>
        <begin position="60"/>
        <end position="69"/>
    </location>
</feature>
<dbReference type="Pfam" id="PF03836">
    <property type="entry name" value="RasGAP_C"/>
    <property type="match status" value="1"/>
</dbReference>
<dbReference type="InterPro" id="IPR008936">
    <property type="entry name" value="Rho_GTPase_activation_prot"/>
</dbReference>
<evidence type="ECO:0000256" key="1">
    <source>
        <dbReference type="SAM" id="Coils"/>
    </source>
</evidence>
<dbReference type="SMART" id="SM00015">
    <property type="entry name" value="IQ"/>
    <property type="match status" value="6"/>
</dbReference>
<reference evidence="5" key="1">
    <citation type="journal article" date="2021" name="G3 (Bethesda)">
        <title>Genomic diversity, chromosomal rearrangements, and interspecies hybridization in the ogataea polymorpha species complex.</title>
        <authorList>
            <person name="Hanson S.J."/>
            <person name="Cinneide E.O."/>
            <person name="Salzberg L.I."/>
            <person name="Wolfe K.H."/>
            <person name="McGowan J."/>
            <person name="Fitzpatrick D.A."/>
            <person name="Matlin K."/>
        </authorList>
    </citation>
    <scope>NUCLEOTIDE SEQUENCE</scope>
    <source>
        <strain evidence="5">83-405-1</strain>
    </source>
</reference>
<feature type="compositionally biased region" description="Low complexity" evidence="2">
    <location>
        <begin position="39"/>
        <end position="52"/>
    </location>
</feature>